<feature type="compositionally biased region" description="Basic and acidic residues" evidence="1">
    <location>
        <begin position="60"/>
        <end position="70"/>
    </location>
</feature>
<feature type="region of interest" description="Disordered" evidence="1">
    <location>
        <begin position="59"/>
        <end position="82"/>
    </location>
</feature>
<sequence>MAEPTAQPQHKQRPSLGSSEKQCPTTVKKEKRNYKIPLIIGLLMGWLPPAKQHLVITTGVKERSHQDKADGSANSKRARTLD</sequence>
<comment type="caution">
    <text evidence="2">The sequence shown here is derived from an EMBL/GenBank/DDBJ whole genome shotgun (WGS) entry which is preliminary data.</text>
</comment>
<evidence type="ECO:0000313" key="2">
    <source>
        <dbReference type="EMBL" id="KAK6320217.1"/>
    </source>
</evidence>
<keyword evidence="3" id="KW-1185">Reference proteome</keyword>
<organism evidence="2 3">
    <name type="scientific">Coregonus suidteri</name>
    <dbReference type="NCBI Taxonomy" id="861788"/>
    <lineage>
        <taxon>Eukaryota</taxon>
        <taxon>Metazoa</taxon>
        <taxon>Chordata</taxon>
        <taxon>Craniata</taxon>
        <taxon>Vertebrata</taxon>
        <taxon>Euteleostomi</taxon>
        <taxon>Actinopterygii</taxon>
        <taxon>Neopterygii</taxon>
        <taxon>Teleostei</taxon>
        <taxon>Protacanthopterygii</taxon>
        <taxon>Salmoniformes</taxon>
        <taxon>Salmonidae</taxon>
        <taxon>Coregoninae</taxon>
        <taxon>Coregonus</taxon>
    </lineage>
</organism>
<name>A0AAN8M6M2_9TELE</name>
<gene>
    <name evidence="2" type="ORF">J4Q44_G00093240</name>
</gene>
<reference evidence="2 3" key="1">
    <citation type="submission" date="2021-04" db="EMBL/GenBank/DDBJ databases">
        <authorList>
            <person name="De Guttry C."/>
            <person name="Zahm M."/>
            <person name="Klopp C."/>
            <person name="Cabau C."/>
            <person name="Louis A."/>
            <person name="Berthelot C."/>
            <person name="Parey E."/>
            <person name="Roest Crollius H."/>
            <person name="Montfort J."/>
            <person name="Robinson-Rechavi M."/>
            <person name="Bucao C."/>
            <person name="Bouchez O."/>
            <person name="Gislard M."/>
            <person name="Lluch J."/>
            <person name="Milhes M."/>
            <person name="Lampietro C."/>
            <person name="Lopez Roques C."/>
            <person name="Donnadieu C."/>
            <person name="Braasch I."/>
            <person name="Desvignes T."/>
            <person name="Postlethwait J."/>
            <person name="Bobe J."/>
            <person name="Wedekind C."/>
            <person name="Guiguen Y."/>
        </authorList>
    </citation>
    <scope>NUCLEOTIDE SEQUENCE [LARGE SCALE GENOMIC DNA]</scope>
    <source>
        <strain evidence="2">Cs_M1</strain>
        <tissue evidence="2">Blood</tissue>
    </source>
</reference>
<dbReference type="Proteomes" id="UP001356427">
    <property type="component" value="Unassembled WGS sequence"/>
</dbReference>
<dbReference type="AlphaFoldDB" id="A0AAN8M6M2"/>
<accession>A0AAN8M6M2</accession>
<protein>
    <submittedName>
        <fullName evidence="2">Uncharacterized protein</fullName>
    </submittedName>
</protein>
<proteinExistence type="predicted"/>
<feature type="compositionally biased region" description="Polar residues" evidence="1">
    <location>
        <begin position="15"/>
        <end position="25"/>
    </location>
</feature>
<feature type="region of interest" description="Disordered" evidence="1">
    <location>
        <begin position="1"/>
        <end position="28"/>
    </location>
</feature>
<evidence type="ECO:0000256" key="1">
    <source>
        <dbReference type="SAM" id="MobiDB-lite"/>
    </source>
</evidence>
<dbReference type="EMBL" id="JAGTTL010000007">
    <property type="protein sequence ID" value="KAK6320217.1"/>
    <property type="molecule type" value="Genomic_DNA"/>
</dbReference>
<evidence type="ECO:0000313" key="3">
    <source>
        <dbReference type="Proteomes" id="UP001356427"/>
    </source>
</evidence>